<dbReference type="EMBL" id="ANMM01000051">
    <property type="protein sequence ID" value="EPC34729.1"/>
    <property type="molecule type" value="Genomic_DNA"/>
</dbReference>
<sequence>MILQLSQSEFSPVSVLQNAWAAPIVQLISLLLLGGSFIATLITLIDYRKRRSA</sequence>
<proteinExistence type="predicted"/>
<evidence type="ECO:0000313" key="2">
    <source>
        <dbReference type="EMBL" id="EPC34729.1"/>
    </source>
</evidence>
<keyword evidence="1" id="KW-0812">Transmembrane</keyword>
<organism evidence="2 3">
    <name type="scientific">Lacticaseibacillus paracasei subsp. paracasei Lpp225</name>
    <dbReference type="NCBI Taxonomy" id="1256225"/>
    <lineage>
        <taxon>Bacteria</taxon>
        <taxon>Bacillati</taxon>
        <taxon>Bacillota</taxon>
        <taxon>Bacilli</taxon>
        <taxon>Lactobacillales</taxon>
        <taxon>Lactobacillaceae</taxon>
        <taxon>Lacticaseibacillus</taxon>
    </lineage>
</organism>
<name>S2N1R0_LACPA</name>
<keyword evidence="1" id="KW-0472">Membrane</keyword>
<accession>S2N1R0</accession>
<evidence type="ECO:0000313" key="3">
    <source>
        <dbReference type="Proteomes" id="UP000014270"/>
    </source>
</evidence>
<comment type="caution">
    <text evidence="2">The sequence shown here is derived from an EMBL/GenBank/DDBJ whole genome shotgun (WGS) entry which is preliminary data.</text>
</comment>
<gene>
    <name evidence="2" type="ORF">Lpp225_2971</name>
</gene>
<dbReference type="PATRIC" id="fig|1256225.3.peg.3075"/>
<keyword evidence="1" id="KW-1133">Transmembrane helix</keyword>
<protein>
    <submittedName>
        <fullName evidence="2">Uncharacterized protein</fullName>
    </submittedName>
</protein>
<dbReference type="Proteomes" id="UP000014270">
    <property type="component" value="Unassembled WGS sequence"/>
</dbReference>
<feature type="transmembrane region" description="Helical" evidence="1">
    <location>
        <begin position="20"/>
        <end position="45"/>
    </location>
</feature>
<reference evidence="2 3" key="1">
    <citation type="journal article" date="2013" name="PLoS ONE">
        <title>Lactobacillus paracasei comparative genomics: towards species pan-genome definition and exploitation of diversity.</title>
        <authorList>
            <person name="Smokvina T."/>
            <person name="Wels M."/>
            <person name="Polka J."/>
            <person name="Chervaux C."/>
            <person name="Brisse S."/>
            <person name="Boekhorst J."/>
            <person name="van Hylckama Vlieg J.E."/>
            <person name="Siezen R.J."/>
        </authorList>
    </citation>
    <scope>NUCLEOTIDE SEQUENCE [LARGE SCALE GENOMIC DNA]</scope>
    <source>
        <strain evidence="2 3">Lpp225</strain>
    </source>
</reference>
<evidence type="ECO:0000256" key="1">
    <source>
        <dbReference type="SAM" id="Phobius"/>
    </source>
</evidence>
<dbReference type="AlphaFoldDB" id="S2N1R0"/>